<proteinExistence type="inferred from homology"/>
<feature type="binding site" evidence="5">
    <location>
        <position position="187"/>
    </location>
    <ligand>
        <name>substrate</name>
    </ligand>
</feature>
<protein>
    <recommendedName>
        <fullName evidence="5">Queuine tRNA-ribosyltransferase</fullName>
        <ecNumber evidence="5">2.4.2.29</ecNumber>
    </recommendedName>
    <alternativeName>
        <fullName evidence="5">Guanine insertion enzyme</fullName>
    </alternativeName>
    <alternativeName>
        <fullName evidence="5">tRNA-guanine transglycosylase</fullName>
    </alternativeName>
</protein>
<feature type="active site" description="Proton acceptor" evidence="5">
    <location>
        <position position="91"/>
    </location>
</feature>
<feature type="region of interest" description="RNA binding" evidence="5">
    <location>
        <begin position="245"/>
        <end position="251"/>
    </location>
</feature>
<dbReference type="EC" id="2.4.2.29" evidence="5"/>
<evidence type="ECO:0000256" key="3">
    <source>
        <dbReference type="ARBA" id="ARBA00022694"/>
    </source>
</evidence>
<evidence type="ECO:0000256" key="4">
    <source>
        <dbReference type="ARBA" id="ARBA00022785"/>
    </source>
</evidence>
<dbReference type="Pfam" id="PF01702">
    <property type="entry name" value="TGT"/>
    <property type="match status" value="1"/>
</dbReference>
<dbReference type="HAMAP" id="MF_00168">
    <property type="entry name" value="Q_tRNA_Tgt"/>
    <property type="match status" value="1"/>
</dbReference>
<feature type="binding site" evidence="5">
    <location>
        <position position="305"/>
    </location>
    <ligand>
        <name>Zn(2+)</name>
        <dbReference type="ChEBI" id="CHEBI:29105"/>
    </ligand>
</feature>
<comment type="similarity">
    <text evidence="5">Belongs to the queuine tRNA-ribosyltransferase family.</text>
</comment>
<name>A0AAN2CAJ3_UNVUL</name>
<dbReference type="Gene3D" id="3.20.20.105">
    <property type="entry name" value="Queuine tRNA-ribosyltransferase-like"/>
    <property type="match status" value="1"/>
</dbReference>
<dbReference type="GO" id="GO:0008479">
    <property type="term" value="F:tRNA-guanosine(34) queuine transglycosylase activity"/>
    <property type="evidence" value="ECO:0007669"/>
    <property type="project" value="UniProtKB-UniRule"/>
</dbReference>
<feature type="active site" description="Nucleophile" evidence="5">
    <location>
        <position position="264"/>
    </location>
</feature>
<dbReference type="InterPro" id="IPR036511">
    <property type="entry name" value="TGT-like_sf"/>
</dbReference>
<dbReference type="InterPro" id="IPR004803">
    <property type="entry name" value="TGT"/>
</dbReference>
<comment type="subunit">
    <text evidence="5">Homodimer. Within each dimer, one monomer is responsible for RNA recognition and catalysis, while the other monomer binds to the replacement base PreQ1.</text>
</comment>
<keyword evidence="2 5" id="KW-0808">Transferase</keyword>
<dbReference type="GO" id="GO:0046872">
    <property type="term" value="F:metal ion binding"/>
    <property type="evidence" value="ECO:0007669"/>
    <property type="project" value="UniProtKB-KW"/>
</dbReference>
<evidence type="ECO:0000256" key="2">
    <source>
        <dbReference type="ARBA" id="ARBA00022679"/>
    </source>
</evidence>
<evidence type="ECO:0000313" key="8">
    <source>
        <dbReference type="Proteomes" id="UP001317532"/>
    </source>
</evidence>
<comment type="function">
    <text evidence="5">Catalyzes the base-exchange of a guanine (G) residue with the queuine precursor 7-aminomethyl-7-deazaguanine (PreQ1) at position 34 (anticodon wobble position) in tRNAs with GU(N) anticodons (tRNA-Asp, -Asn, -His and -Tyr). Catalysis occurs through a double-displacement mechanism. The nucleophile active site attacks the C1' of nucleotide 34 to detach the guanine base from the RNA, forming a covalent enzyme-RNA intermediate. The proton acceptor active site deprotonates the incoming PreQ1, allowing a nucleophilic attack on the C1' of the ribose to form the product. After dissociation, two additional enzymatic reactions on the tRNA convert PreQ1 to queuine (Q), resulting in the hypermodified nucleoside queuosine (7-(((4,5-cis-dihydroxy-2-cyclopenten-1-yl)amino)methyl)-7-deazaguanosine).</text>
</comment>
<evidence type="ECO:0000259" key="6">
    <source>
        <dbReference type="Pfam" id="PF01702"/>
    </source>
</evidence>
<dbReference type="AlphaFoldDB" id="A0AAN2CAJ3"/>
<dbReference type="PANTHER" id="PTHR46499">
    <property type="entry name" value="QUEUINE TRNA-RIBOSYLTRANSFERASE"/>
    <property type="match status" value="1"/>
</dbReference>
<feature type="region of interest" description="RNA binding; important for wobble base 34 recognition" evidence="5">
    <location>
        <begin position="269"/>
        <end position="273"/>
    </location>
</feature>
<organism evidence="7 8">
    <name type="scientific">Vulcanimicrobium alpinum</name>
    <dbReference type="NCBI Taxonomy" id="3016050"/>
    <lineage>
        <taxon>Bacteria</taxon>
        <taxon>Bacillati</taxon>
        <taxon>Vulcanimicrobiota</taxon>
        <taxon>Vulcanimicrobiia</taxon>
        <taxon>Vulcanimicrobiales</taxon>
        <taxon>Vulcanimicrobiaceae</taxon>
        <taxon>Vulcanimicrobium</taxon>
    </lineage>
</organism>
<dbReference type="RefSeq" id="WP_317995299.1">
    <property type="nucleotide sequence ID" value="NZ_AP025523.1"/>
</dbReference>
<dbReference type="NCBIfam" id="TIGR00449">
    <property type="entry name" value="tgt_general"/>
    <property type="match status" value="1"/>
</dbReference>
<evidence type="ECO:0000313" key="7">
    <source>
        <dbReference type="EMBL" id="BDE07725.1"/>
    </source>
</evidence>
<accession>A0AAN2CAJ3</accession>
<dbReference type="NCBIfam" id="TIGR00430">
    <property type="entry name" value="Q_tRNA_tgt"/>
    <property type="match status" value="1"/>
</dbReference>
<feature type="binding site" evidence="5">
    <location>
        <position position="145"/>
    </location>
    <ligand>
        <name>substrate</name>
    </ligand>
</feature>
<dbReference type="KEGG" id="vab:WPS_30010"/>
<dbReference type="InterPro" id="IPR002616">
    <property type="entry name" value="tRNA_ribo_trans-like"/>
</dbReference>
<feature type="binding site" evidence="5">
    <location>
        <position position="303"/>
    </location>
    <ligand>
        <name>Zn(2+)</name>
        <dbReference type="ChEBI" id="CHEBI:29105"/>
    </ligand>
</feature>
<keyword evidence="3 5" id="KW-0819">tRNA processing</keyword>
<dbReference type="GO" id="GO:0008616">
    <property type="term" value="P:tRNA queuosine(34) biosynthetic process"/>
    <property type="evidence" value="ECO:0007669"/>
    <property type="project" value="UniProtKB-UniRule"/>
</dbReference>
<sequence length="368" mass="40087">MIGDFVVHATAGAARHATFSTAHGEVATPCFMPVGTLADVKLLEPRDLHELNARIVLANTYHLWLRPGRETLVAAGGLHRFMAWDGPILTDSGGYQVFSLESRREIDDDGVTFRSHLDGSKHRFTPENVVAFQEDLGVDVAMAFDECVKLPSSRKDVERAVTRTTAWAQRCAAAWRRGPTMLFGIVQGGLDEDLRAQSSAELVALDLPGYAIGGLSVGESRAEMDRVARFTAALLPANKPRYLMGVGTVRDLVAGIDRGIDLFDCVYPTRSGRHGRALTRSGIEYNVRNAGCVRDFGPLDPACDCRVCATYTKAYIAHLFRSGELLAQRLISYHNVAALTSLVRDARAAIDGGRWKAFRDALLASASP</sequence>
<reference evidence="7 8" key="1">
    <citation type="journal article" date="2022" name="ISME Commun">
        <title>Vulcanimicrobium alpinus gen. nov. sp. nov., the first cultivated representative of the candidate phylum 'Eremiobacterota', is a metabolically versatile aerobic anoxygenic phototroph.</title>
        <authorList>
            <person name="Yabe S."/>
            <person name="Muto K."/>
            <person name="Abe K."/>
            <person name="Yokota A."/>
            <person name="Staudigel H."/>
            <person name="Tebo B.M."/>
        </authorList>
    </citation>
    <scope>NUCLEOTIDE SEQUENCE [LARGE SCALE GENOMIC DNA]</scope>
    <source>
        <strain evidence="7 8">WC8-2</strain>
    </source>
</reference>
<feature type="domain" description="tRNA-guanine(15) transglycosylase-like" evidence="6">
    <location>
        <begin position="13"/>
        <end position="365"/>
    </location>
</feature>
<keyword evidence="1 5" id="KW-0328">Glycosyltransferase</keyword>
<comment type="catalytic activity">
    <reaction evidence="5">
        <text>7-aminomethyl-7-carbaguanine + guanosine(34) in tRNA = 7-aminomethyl-7-carbaguanosine(34) in tRNA + guanine</text>
        <dbReference type="Rhea" id="RHEA:24104"/>
        <dbReference type="Rhea" id="RHEA-COMP:10341"/>
        <dbReference type="Rhea" id="RHEA-COMP:10342"/>
        <dbReference type="ChEBI" id="CHEBI:16235"/>
        <dbReference type="ChEBI" id="CHEBI:58703"/>
        <dbReference type="ChEBI" id="CHEBI:74269"/>
        <dbReference type="ChEBI" id="CHEBI:82833"/>
        <dbReference type="EC" id="2.4.2.29"/>
    </reaction>
</comment>
<keyword evidence="8" id="KW-1185">Reference proteome</keyword>
<dbReference type="InterPro" id="IPR050076">
    <property type="entry name" value="ArchSynthase1/Queuine_TRR"/>
</dbReference>
<keyword evidence="5" id="KW-0479">Metal-binding</keyword>
<dbReference type="GO" id="GO:0005829">
    <property type="term" value="C:cytosol"/>
    <property type="evidence" value="ECO:0007669"/>
    <property type="project" value="TreeGrafter"/>
</dbReference>
<evidence type="ECO:0000256" key="5">
    <source>
        <dbReference type="HAMAP-Rule" id="MF_00168"/>
    </source>
</evidence>
<comment type="cofactor">
    <cofactor evidence="5">
        <name>Zn(2+)</name>
        <dbReference type="ChEBI" id="CHEBI:29105"/>
    </cofactor>
    <text evidence="5">Binds 1 zinc ion per subunit.</text>
</comment>
<feature type="binding site" evidence="5">
    <location>
        <position position="334"/>
    </location>
    <ligand>
        <name>Zn(2+)</name>
        <dbReference type="ChEBI" id="CHEBI:29105"/>
    </ligand>
</feature>
<gene>
    <name evidence="7" type="primary">tgt-2</name>
    <name evidence="5" type="synonym">tgt</name>
    <name evidence="7" type="ORF">WPS_30010</name>
</gene>
<dbReference type="EMBL" id="AP025523">
    <property type="protein sequence ID" value="BDE07725.1"/>
    <property type="molecule type" value="Genomic_DNA"/>
</dbReference>
<keyword evidence="4 5" id="KW-0671">Queuosine biosynthesis</keyword>
<feature type="binding site" evidence="5">
    <location>
        <begin position="91"/>
        <end position="95"/>
    </location>
    <ligand>
        <name>substrate</name>
    </ligand>
</feature>
<dbReference type="SUPFAM" id="SSF51713">
    <property type="entry name" value="tRNA-guanine transglycosylase"/>
    <property type="match status" value="1"/>
</dbReference>
<evidence type="ECO:0000256" key="1">
    <source>
        <dbReference type="ARBA" id="ARBA00022676"/>
    </source>
</evidence>
<feature type="binding site" evidence="5">
    <location>
        <position position="214"/>
    </location>
    <ligand>
        <name>substrate</name>
    </ligand>
</feature>
<comment type="pathway">
    <text evidence="5">tRNA modification; tRNA-queuosine biosynthesis.</text>
</comment>
<dbReference type="Proteomes" id="UP001317532">
    <property type="component" value="Chromosome"/>
</dbReference>
<dbReference type="PANTHER" id="PTHR46499:SF1">
    <property type="entry name" value="QUEUINE TRNA-RIBOSYLTRANSFERASE"/>
    <property type="match status" value="1"/>
</dbReference>
<keyword evidence="5" id="KW-0862">Zinc</keyword>
<feature type="binding site" evidence="5">
    <location>
        <position position="308"/>
    </location>
    <ligand>
        <name>Zn(2+)</name>
        <dbReference type="ChEBI" id="CHEBI:29105"/>
    </ligand>
</feature>